<dbReference type="EMBL" id="LR796814">
    <property type="protein sequence ID" value="CAB4167834.1"/>
    <property type="molecule type" value="Genomic_DNA"/>
</dbReference>
<evidence type="ECO:0000256" key="1">
    <source>
        <dbReference type="SAM" id="MobiDB-lite"/>
    </source>
</evidence>
<feature type="region of interest" description="Disordered" evidence="1">
    <location>
        <begin position="106"/>
        <end position="128"/>
    </location>
</feature>
<accession>A0A6J5NI23</accession>
<dbReference type="EMBL" id="LR796674">
    <property type="protein sequence ID" value="CAB4158362.1"/>
    <property type="molecule type" value="Genomic_DNA"/>
</dbReference>
<dbReference type="InterPro" id="IPR048683">
    <property type="entry name" value="Sf6_terminase"/>
</dbReference>
<name>A0A6J5NI23_9CAUD</name>
<feature type="compositionally biased region" description="Basic and acidic residues" evidence="1">
    <location>
        <begin position="112"/>
        <end position="126"/>
    </location>
</feature>
<protein>
    <recommendedName>
        <fullName evidence="4">Terminase small subunit</fullName>
    </recommendedName>
</protein>
<evidence type="ECO:0000313" key="3">
    <source>
        <dbReference type="EMBL" id="CAB4167834.1"/>
    </source>
</evidence>
<dbReference type="Gene3D" id="1.10.10.60">
    <property type="entry name" value="Homeodomain-like"/>
    <property type="match status" value="1"/>
</dbReference>
<organism evidence="2">
    <name type="scientific">uncultured Caudovirales phage</name>
    <dbReference type="NCBI Taxonomy" id="2100421"/>
    <lineage>
        <taxon>Viruses</taxon>
        <taxon>Duplodnaviria</taxon>
        <taxon>Heunggongvirae</taxon>
        <taxon>Uroviricota</taxon>
        <taxon>Caudoviricetes</taxon>
        <taxon>Peduoviridae</taxon>
        <taxon>Maltschvirus</taxon>
        <taxon>Maltschvirus maltsch</taxon>
    </lineage>
</organism>
<sequence>MPYPAKKTDKLIAEVLDRLSLGETLTSISRDLKFSTVSWQQWVREDEALSHAHAEARAAGADAVADHVLEIVDTPPERHEGKIDNGSISWARNRAEYRLRLLGHWQPSKYGSKGDENSKKDDKGVPEIDTDELMLRLGERLLAAKRDAE</sequence>
<evidence type="ECO:0008006" key="4">
    <source>
        <dbReference type="Google" id="ProtNLM"/>
    </source>
</evidence>
<dbReference type="Pfam" id="PF20901">
    <property type="entry name" value="Sf6_terminase"/>
    <property type="match status" value="1"/>
</dbReference>
<gene>
    <name evidence="2" type="ORF">UFOVP714_4</name>
    <name evidence="3" type="ORF">UFOVP864_56</name>
</gene>
<reference evidence="2" key="1">
    <citation type="submission" date="2020-04" db="EMBL/GenBank/DDBJ databases">
        <authorList>
            <person name="Chiriac C."/>
            <person name="Salcher M."/>
            <person name="Ghai R."/>
            <person name="Kavagutti S V."/>
        </authorList>
    </citation>
    <scope>NUCLEOTIDE SEQUENCE</scope>
</reference>
<proteinExistence type="predicted"/>
<evidence type="ECO:0000313" key="2">
    <source>
        <dbReference type="EMBL" id="CAB4158362.1"/>
    </source>
</evidence>